<dbReference type="PIRSF" id="PIRSF000137">
    <property type="entry name" value="Alcohol_oxidase"/>
    <property type="match status" value="1"/>
</dbReference>
<evidence type="ECO:0000313" key="5">
    <source>
        <dbReference type="EMBL" id="EMC95799.1"/>
    </source>
</evidence>
<dbReference type="Pfam" id="PF00732">
    <property type="entry name" value="GMC_oxred_N"/>
    <property type="match status" value="1"/>
</dbReference>
<accession>M2N9K4</accession>
<dbReference type="Proteomes" id="UP000011761">
    <property type="component" value="Unassembled WGS sequence"/>
</dbReference>
<dbReference type="PANTHER" id="PTHR11552">
    <property type="entry name" value="GLUCOSE-METHANOL-CHOLINE GMC OXIDOREDUCTASE"/>
    <property type="match status" value="1"/>
</dbReference>
<dbReference type="SUPFAM" id="SSF54373">
    <property type="entry name" value="FAD-linked reductases, C-terminal domain"/>
    <property type="match status" value="1"/>
</dbReference>
<feature type="chain" id="PRO_5004021932" description="Glucose-methanol-choline oxidoreductase N-terminal domain-containing protein" evidence="3">
    <location>
        <begin position="18"/>
        <end position="475"/>
    </location>
</feature>
<gene>
    <name evidence="5" type="ORF">BAUCODRAFT_504235</name>
</gene>
<keyword evidence="2" id="KW-0274">FAD</keyword>
<name>M2N9K4_BAUPA</name>
<feature type="binding site" evidence="2">
    <location>
        <position position="101"/>
    </location>
    <ligand>
        <name>FAD</name>
        <dbReference type="ChEBI" id="CHEBI:57692"/>
    </ligand>
</feature>
<feature type="signal peptide" evidence="3">
    <location>
        <begin position="1"/>
        <end position="17"/>
    </location>
</feature>
<dbReference type="AlphaFoldDB" id="M2N9K4"/>
<dbReference type="InterPro" id="IPR000172">
    <property type="entry name" value="GMC_OxRdtase_N"/>
</dbReference>
<evidence type="ECO:0000313" key="6">
    <source>
        <dbReference type="Proteomes" id="UP000011761"/>
    </source>
</evidence>
<dbReference type="KEGG" id="bcom:BAUCODRAFT_504235"/>
<dbReference type="GO" id="GO:0044550">
    <property type="term" value="P:secondary metabolite biosynthetic process"/>
    <property type="evidence" value="ECO:0007669"/>
    <property type="project" value="TreeGrafter"/>
</dbReference>
<keyword evidence="3" id="KW-0732">Signal</keyword>
<protein>
    <recommendedName>
        <fullName evidence="4">Glucose-methanol-choline oxidoreductase N-terminal domain-containing protein</fullName>
    </recommendedName>
</protein>
<feature type="domain" description="Glucose-methanol-choline oxidoreductase N-terminal" evidence="4">
    <location>
        <begin position="274"/>
        <end position="288"/>
    </location>
</feature>
<dbReference type="InterPro" id="IPR036188">
    <property type="entry name" value="FAD/NAD-bd_sf"/>
</dbReference>
<dbReference type="GeneID" id="19114973"/>
<proteinExistence type="inferred from homology"/>
<dbReference type="OrthoDB" id="269227at2759"/>
<organism evidence="5 6">
    <name type="scientific">Baudoinia panamericana (strain UAMH 10762)</name>
    <name type="common">Angels' share fungus</name>
    <name type="synonym">Baudoinia compniacensis (strain UAMH 10762)</name>
    <dbReference type="NCBI Taxonomy" id="717646"/>
    <lineage>
        <taxon>Eukaryota</taxon>
        <taxon>Fungi</taxon>
        <taxon>Dikarya</taxon>
        <taxon>Ascomycota</taxon>
        <taxon>Pezizomycotina</taxon>
        <taxon>Dothideomycetes</taxon>
        <taxon>Dothideomycetidae</taxon>
        <taxon>Mycosphaerellales</taxon>
        <taxon>Teratosphaeriaceae</taxon>
        <taxon>Baudoinia</taxon>
    </lineage>
</organism>
<dbReference type="PANTHER" id="PTHR11552:SF115">
    <property type="entry name" value="DEHYDROGENASE XPTC-RELATED"/>
    <property type="match status" value="1"/>
</dbReference>
<dbReference type="InterPro" id="IPR012132">
    <property type="entry name" value="GMC_OxRdtase"/>
</dbReference>
<keyword evidence="6" id="KW-1185">Reference proteome</keyword>
<dbReference type="PROSITE" id="PS00624">
    <property type="entry name" value="GMC_OXRED_2"/>
    <property type="match status" value="1"/>
</dbReference>
<evidence type="ECO:0000259" key="4">
    <source>
        <dbReference type="PROSITE" id="PS00624"/>
    </source>
</evidence>
<comment type="similarity">
    <text evidence="1">Belongs to the GMC oxidoreductase family.</text>
</comment>
<evidence type="ECO:0000256" key="2">
    <source>
        <dbReference type="PIRSR" id="PIRSR000137-2"/>
    </source>
</evidence>
<evidence type="ECO:0000256" key="1">
    <source>
        <dbReference type="ARBA" id="ARBA00010790"/>
    </source>
</evidence>
<evidence type="ECO:0000256" key="3">
    <source>
        <dbReference type="SAM" id="SignalP"/>
    </source>
</evidence>
<dbReference type="SUPFAM" id="SSF51905">
    <property type="entry name" value="FAD/NAD(P)-binding domain"/>
    <property type="match status" value="1"/>
</dbReference>
<dbReference type="eggNOG" id="KOG1238">
    <property type="taxonomic scope" value="Eukaryota"/>
</dbReference>
<dbReference type="Gene3D" id="3.50.50.60">
    <property type="entry name" value="FAD/NAD(P)-binding domain"/>
    <property type="match status" value="2"/>
</dbReference>
<dbReference type="GO" id="GO:0050660">
    <property type="term" value="F:flavin adenine dinucleotide binding"/>
    <property type="evidence" value="ECO:0007669"/>
    <property type="project" value="InterPro"/>
</dbReference>
<dbReference type="HOGENOM" id="CLU_002865_6_0_1"/>
<dbReference type="RefSeq" id="XP_007677167.1">
    <property type="nucleotide sequence ID" value="XM_007678977.1"/>
</dbReference>
<comment type="cofactor">
    <cofactor evidence="2">
        <name>FAD</name>
        <dbReference type="ChEBI" id="CHEBI:57692"/>
    </cofactor>
</comment>
<dbReference type="EMBL" id="KB445556">
    <property type="protein sequence ID" value="EMC95799.1"/>
    <property type="molecule type" value="Genomic_DNA"/>
</dbReference>
<reference evidence="5 6" key="1">
    <citation type="journal article" date="2012" name="PLoS Pathog.">
        <title>Diverse lifestyles and strategies of plant pathogenesis encoded in the genomes of eighteen Dothideomycetes fungi.</title>
        <authorList>
            <person name="Ohm R.A."/>
            <person name="Feau N."/>
            <person name="Henrissat B."/>
            <person name="Schoch C.L."/>
            <person name="Horwitz B.A."/>
            <person name="Barry K.W."/>
            <person name="Condon B.J."/>
            <person name="Copeland A.C."/>
            <person name="Dhillon B."/>
            <person name="Glaser F."/>
            <person name="Hesse C.N."/>
            <person name="Kosti I."/>
            <person name="LaButti K."/>
            <person name="Lindquist E.A."/>
            <person name="Lucas S."/>
            <person name="Salamov A.A."/>
            <person name="Bradshaw R.E."/>
            <person name="Ciuffetti L."/>
            <person name="Hamelin R.C."/>
            <person name="Kema G.H.J."/>
            <person name="Lawrence C."/>
            <person name="Scott J.A."/>
            <person name="Spatafora J.W."/>
            <person name="Turgeon B.G."/>
            <person name="de Wit P.J.G.M."/>
            <person name="Zhong S."/>
            <person name="Goodwin S.B."/>
            <person name="Grigoriev I.V."/>
        </authorList>
    </citation>
    <scope>NUCLEOTIDE SEQUENCE [LARGE SCALE GENOMIC DNA]</scope>
    <source>
        <strain evidence="5 6">UAMH 10762</strain>
    </source>
</reference>
<sequence>MFLSSTVGAALIVLAAAQASYDFIVVGGGTAGVAVSARLSQYLPDSSILIVEAGPDGRQIPGIYIPGRKGSTLGTTYDWNFTTTPQPYANGRVIPQNRRKVLGGSSALNLLSWDRATAADYDAWQQLGNPGWNWSSMHAAMTAAESYQLTPTNGSANILGVGEHGPIEFLINRFSPPQQEQFFPAMQNLGLRQTYSFLDGDMLGWMRHTSNILDSNYTRSYSPNYLASAGPRLDVMVNTTVLKVNLGNSSHVTGVTLMNGTTVTARKEVILSAGSIQSPQLLELSGIGNATILSAAGIQPQVDLPGVGTNLQDHIRITTAYRLRPNYTSPDILRFNASYAAQELQNWTHNISGFYDETGSGYAYMTWPQAVGDPGAAVLDSLATAAASSANVVDQRKLQNLLNLTARVPQLEILFSDGYLGNKGYPAVNSTLYGAEFFAMIASIQHPFSRGSTHINASNPTGHPIFHPNFTECRI</sequence>
<feature type="binding site" evidence="2">
    <location>
        <position position="241"/>
    </location>
    <ligand>
        <name>FAD</name>
        <dbReference type="ChEBI" id="CHEBI:57692"/>
    </ligand>
</feature>
<dbReference type="GO" id="GO:0016614">
    <property type="term" value="F:oxidoreductase activity, acting on CH-OH group of donors"/>
    <property type="evidence" value="ECO:0007669"/>
    <property type="project" value="InterPro"/>
</dbReference>
<dbReference type="OMA" id="GSTHINA"/>
<keyword evidence="2" id="KW-0285">Flavoprotein</keyword>